<dbReference type="PANTHER" id="PTHR43303:SF4">
    <property type="entry name" value="NADPH DEHYDROGENASE C23G7.10C-RELATED"/>
    <property type="match status" value="1"/>
</dbReference>
<evidence type="ECO:0000313" key="8">
    <source>
        <dbReference type="Proteomes" id="UP000728032"/>
    </source>
</evidence>
<protein>
    <recommendedName>
        <fullName evidence="6">NADH:flavin oxidoreductase/NADH oxidase N-terminal domain-containing protein</fullName>
    </recommendedName>
</protein>
<evidence type="ECO:0000256" key="3">
    <source>
        <dbReference type="ARBA" id="ARBA00022643"/>
    </source>
</evidence>
<proteinExistence type="predicted"/>
<dbReference type="InterPro" id="IPR013785">
    <property type="entry name" value="Aldolase_TIM"/>
</dbReference>
<dbReference type="GO" id="GO:0010181">
    <property type="term" value="F:FMN binding"/>
    <property type="evidence" value="ECO:0007669"/>
    <property type="project" value="InterPro"/>
</dbReference>
<keyword evidence="5" id="KW-0560">Oxidoreductase</keyword>
<dbReference type="AlphaFoldDB" id="A0A7R9LUR0"/>
<feature type="domain" description="NADH:flavin oxidoreductase/NADH oxidase N-terminal" evidence="6">
    <location>
        <begin position="10"/>
        <end position="345"/>
    </location>
</feature>
<name>A0A7R9LUR0_9ACAR</name>
<keyword evidence="4" id="KW-0521">NADP</keyword>
<keyword evidence="2" id="KW-0285">Flavoprotein</keyword>
<keyword evidence="8" id="KW-1185">Reference proteome</keyword>
<sequence length="385" mass="42124">MSSSDKSSLLFSPLKIRGITLRNRICVAPMAQCSAVDGVPNDWHLVHYGSFAKGGAGLVMVEATIVEARGRVSRGCTGLWDDHQIEPWRRITTFLRAQGSVPGIQLAHGGRKASGQPFWVGHGSVADEDGGWPTIGASAVPFGGAVWKVPKEATIDDIDELEEAFVSGAKRAVEAGFEVLELHFAHGWLVSSFLSPLTNHRTDKYGGCLENRMRFGLEIAAKVRNSIPEDIVIGVRISVTDYADNGWDIKQSIDFAKKLKTIGMDFIDCSSGGVVSYIDYNGLNANGVQLKAAQSIQKEVGIATAAVGKIVDPHEAEAILRGNGATLIFIGRAFLNNPHWPYMAADVLANKMSFKYPDQYDWCIGWRGFDKWRRDVLKDENNNLF</sequence>
<dbReference type="PANTHER" id="PTHR43303">
    <property type="entry name" value="NADPH DEHYDROGENASE C23G7.10C-RELATED"/>
    <property type="match status" value="1"/>
</dbReference>
<keyword evidence="3" id="KW-0288">FMN</keyword>
<gene>
    <name evidence="7" type="ORF">ONB1V03_LOCUS6696</name>
</gene>
<dbReference type="EMBL" id="OC917938">
    <property type="protein sequence ID" value="CAD7648322.1"/>
    <property type="molecule type" value="Genomic_DNA"/>
</dbReference>
<reference evidence="7" key="1">
    <citation type="submission" date="2020-11" db="EMBL/GenBank/DDBJ databases">
        <authorList>
            <person name="Tran Van P."/>
        </authorList>
    </citation>
    <scope>NUCLEOTIDE SEQUENCE</scope>
</reference>
<accession>A0A7R9LUR0</accession>
<evidence type="ECO:0000256" key="1">
    <source>
        <dbReference type="ARBA" id="ARBA00001917"/>
    </source>
</evidence>
<dbReference type="Pfam" id="PF00724">
    <property type="entry name" value="Oxidored_FMN"/>
    <property type="match status" value="1"/>
</dbReference>
<dbReference type="EMBL" id="CAJPVJ010003113">
    <property type="protein sequence ID" value="CAG2167184.1"/>
    <property type="molecule type" value="Genomic_DNA"/>
</dbReference>
<evidence type="ECO:0000256" key="2">
    <source>
        <dbReference type="ARBA" id="ARBA00022630"/>
    </source>
</evidence>
<dbReference type="GO" id="GO:0003959">
    <property type="term" value="F:NADPH dehydrogenase activity"/>
    <property type="evidence" value="ECO:0007669"/>
    <property type="project" value="InterPro"/>
</dbReference>
<dbReference type="SUPFAM" id="SSF51395">
    <property type="entry name" value="FMN-linked oxidoreductases"/>
    <property type="match status" value="1"/>
</dbReference>
<organism evidence="7">
    <name type="scientific">Oppiella nova</name>
    <dbReference type="NCBI Taxonomy" id="334625"/>
    <lineage>
        <taxon>Eukaryota</taxon>
        <taxon>Metazoa</taxon>
        <taxon>Ecdysozoa</taxon>
        <taxon>Arthropoda</taxon>
        <taxon>Chelicerata</taxon>
        <taxon>Arachnida</taxon>
        <taxon>Acari</taxon>
        <taxon>Acariformes</taxon>
        <taxon>Sarcoptiformes</taxon>
        <taxon>Oribatida</taxon>
        <taxon>Brachypylina</taxon>
        <taxon>Oppioidea</taxon>
        <taxon>Oppiidae</taxon>
        <taxon>Oppiella</taxon>
    </lineage>
</organism>
<evidence type="ECO:0000313" key="7">
    <source>
        <dbReference type="EMBL" id="CAD7648322.1"/>
    </source>
</evidence>
<comment type="cofactor">
    <cofactor evidence="1">
        <name>FMN</name>
        <dbReference type="ChEBI" id="CHEBI:58210"/>
    </cofactor>
</comment>
<evidence type="ECO:0000256" key="5">
    <source>
        <dbReference type="ARBA" id="ARBA00023002"/>
    </source>
</evidence>
<dbReference type="InterPro" id="IPR044152">
    <property type="entry name" value="YqjM-like"/>
</dbReference>
<dbReference type="InterPro" id="IPR001155">
    <property type="entry name" value="OxRdtase_FMN_N"/>
</dbReference>
<evidence type="ECO:0000256" key="4">
    <source>
        <dbReference type="ARBA" id="ARBA00022857"/>
    </source>
</evidence>
<dbReference type="Gene3D" id="3.20.20.70">
    <property type="entry name" value="Aldolase class I"/>
    <property type="match status" value="1"/>
</dbReference>
<evidence type="ECO:0000259" key="6">
    <source>
        <dbReference type="Pfam" id="PF00724"/>
    </source>
</evidence>
<dbReference type="CDD" id="cd02932">
    <property type="entry name" value="OYE_YqiM_FMN"/>
    <property type="match status" value="1"/>
</dbReference>
<dbReference type="GO" id="GO:0050661">
    <property type="term" value="F:NADP binding"/>
    <property type="evidence" value="ECO:0007669"/>
    <property type="project" value="InterPro"/>
</dbReference>
<dbReference type="Proteomes" id="UP000728032">
    <property type="component" value="Unassembled WGS sequence"/>
</dbReference>
<dbReference type="OrthoDB" id="1663137at2759"/>